<gene>
    <name evidence="1" type="ORF">Goklo_015788</name>
</gene>
<comment type="caution">
    <text evidence="1">The sequence shown here is derived from an EMBL/GenBank/DDBJ whole genome shotgun (WGS) entry which is preliminary data.</text>
</comment>
<accession>A0A7J8UBY3</accession>
<dbReference type="AlphaFoldDB" id="A0A7J8UBY3"/>
<evidence type="ECO:0000313" key="2">
    <source>
        <dbReference type="Proteomes" id="UP000593573"/>
    </source>
</evidence>
<dbReference type="EMBL" id="JABFAB010000005">
    <property type="protein sequence ID" value="MBA0647988.1"/>
    <property type="molecule type" value="Genomic_DNA"/>
</dbReference>
<protein>
    <submittedName>
        <fullName evidence="1">Uncharacterized protein</fullName>
    </submittedName>
</protein>
<organism evidence="1 2">
    <name type="scientific">Gossypium klotzschianum</name>
    <dbReference type="NCBI Taxonomy" id="34286"/>
    <lineage>
        <taxon>Eukaryota</taxon>
        <taxon>Viridiplantae</taxon>
        <taxon>Streptophyta</taxon>
        <taxon>Embryophyta</taxon>
        <taxon>Tracheophyta</taxon>
        <taxon>Spermatophyta</taxon>
        <taxon>Magnoliopsida</taxon>
        <taxon>eudicotyledons</taxon>
        <taxon>Gunneridae</taxon>
        <taxon>Pentapetalae</taxon>
        <taxon>rosids</taxon>
        <taxon>malvids</taxon>
        <taxon>Malvales</taxon>
        <taxon>Malvaceae</taxon>
        <taxon>Malvoideae</taxon>
        <taxon>Gossypium</taxon>
    </lineage>
</organism>
<evidence type="ECO:0000313" key="1">
    <source>
        <dbReference type="EMBL" id="MBA0647988.1"/>
    </source>
</evidence>
<name>A0A7J8UBY3_9ROSI</name>
<sequence>LSEAWCWLGSISLVYRDFYTKNRFWRRSKVWLKKVAKLDIKKNIGARGQFAKMAVFFGLEKPLISNDDGKGKASNSVDIEPTLAMKREAFDLWMIVECKSRCNQADNKIQNAKNTEEILAGSRLTTMNLLGKDSMRLKEKEADFMGTRFEKSGKQNPILIKNPRQISVDNEKIQLKPGLHMGVVIGSEKVEAQTKIIEAGGHVLGDSLV</sequence>
<dbReference type="Proteomes" id="UP000593573">
    <property type="component" value="Unassembled WGS sequence"/>
</dbReference>
<keyword evidence="2" id="KW-1185">Reference proteome</keyword>
<feature type="non-terminal residue" evidence="1">
    <location>
        <position position="209"/>
    </location>
</feature>
<feature type="non-terminal residue" evidence="1">
    <location>
        <position position="1"/>
    </location>
</feature>
<reference evidence="1 2" key="1">
    <citation type="journal article" date="2019" name="Genome Biol. Evol.">
        <title>Insights into the evolution of the New World diploid cottons (Gossypium, subgenus Houzingenia) based on genome sequencing.</title>
        <authorList>
            <person name="Grover C.E."/>
            <person name="Arick M.A. 2nd"/>
            <person name="Thrash A."/>
            <person name="Conover J.L."/>
            <person name="Sanders W.S."/>
            <person name="Peterson D.G."/>
            <person name="Frelichowski J.E."/>
            <person name="Scheffler J.A."/>
            <person name="Scheffler B.E."/>
            <person name="Wendel J.F."/>
        </authorList>
    </citation>
    <scope>NUCLEOTIDE SEQUENCE [LARGE SCALE GENOMIC DNA]</scope>
    <source>
        <strain evidence="1">57</strain>
        <tissue evidence="1">Leaf</tissue>
    </source>
</reference>
<dbReference type="OrthoDB" id="10288568at2759"/>
<proteinExistence type="predicted"/>